<keyword evidence="1" id="KW-0472">Membrane</keyword>
<feature type="transmembrane region" description="Helical" evidence="1">
    <location>
        <begin position="21"/>
        <end position="44"/>
    </location>
</feature>
<accession>A0A5B7JKU0</accession>
<keyword evidence="1" id="KW-0812">Transmembrane</keyword>
<dbReference type="EMBL" id="VSRR010107633">
    <property type="protein sequence ID" value="MPC96862.1"/>
    <property type="molecule type" value="Genomic_DNA"/>
</dbReference>
<proteinExistence type="predicted"/>
<organism evidence="2 3">
    <name type="scientific">Portunus trituberculatus</name>
    <name type="common">Swimming crab</name>
    <name type="synonym">Neptunus trituberculatus</name>
    <dbReference type="NCBI Taxonomy" id="210409"/>
    <lineage>
        <taxon>Eukaryota</taxon>
        <taxon>Metazoa</taxon>
        <taxon>Ecdysozoa</taxon>
        <taxon>Arthropoda</taxon>
        <taxon>Crustacea</taxon>
        <taxon>Multicrustacea</taxon>
        <taxon>Malacostraca</taxon>
        <taxon>Eumalacostraca</taxon>
        <taxon>Eucarida</taxon>
        <taxon>Decapoda</taxon>
        <taxon>Pleocyemata</taxon>
        <taxon>Brachyura</taxon>
        <taxon>Eubrachyura</taxon>
        <taxon>Portunoidea</taxon>
        <taxon>Portunidae</taxon>
        <taxon>Portuninae</taxon>
        <taxon>Portunus</taxon>
    </lineage>
</organism>
<keyword evidence="1" id="KW-1133">Transmembrane helix</keyword>
<dbReference type="AlphaFoldDB" id="A0A5B7JKU0"/>
<keyword evidence="3" id="KW-1185">Reference proteome</keyword>
<evidence type="ECO:0000313" key="3">
    <source>
        <dbReference type="Proteomes" id="UP000324222"/>
    </source>
</evidence>
<evidence type="ECO:0000313" key="2">
    <source>
        <dbReference type="EMBL" id="MPC96862.1"/>
    </source>
</evidence>
<protein>
    <submittedName>
        <fullName evidence="2">Uncharacterized protein</fullName>
    </submittedName>
</protein>
<gene>
    <name evidence="2" type="ORF">E2C01_092141</name>
</gene>
<sequence>MLADKEPSARLRYRPCLSPCPCCSLLALTWVRLAAVAAVVAVVVGNRYSDGGG</sequence>
<name>A0A5B7JKU0_PORTR</name>
<evidence type="ECO:0000256" key="1">
    <source>
        <dbReference type="SAM" id="Phobius"/>
    </source>
</evidence>
<dbReference type="Proteomes" id="UP000324222">
    <property type="component" value="Unassembled WGS sequence"/>
</dbReference>
<comment type="caution">
    <text evidence="2">The sequence shown here is derived from an EMBL/GenBank/DDBJ whole genome shotgun (WGS) entry which is preliminary data.</text>
</comment>
<reference evidence="2 3" key="1">
    <citation type="submission" date="2019-05" db="EMBL/GenBank/DDBJ databases">
        <title>Another draft genome of Portunus trituberculatus and its Hox gene families provides insights of decapod evolution.</title>
        <authorList>
            <person name="Jeong J.-H."/>
            <person name="Song I."/>
            <person name="Kim S."/>
            <person name="Choi T."/>
            <person name="Kim D."/>
            <person name="Ryu S."/>
            <person name="Kim W."/>
        </authorList>
    </citation>
    <scope>NUCLEOTIDE SEQUENCE [LARGE SCALE GENOMIC DNA]</scope>
    <source>
        <tissue evidence="2">Muscle</tissue>
    </source>
</reference>